<evidence type="ECO:0000313" key="1">
    <source>
        <dbReference type="EMBL" id="RNA19725.1"/>
    </source>
</evidence>
<keyword evidence="2" id="KW-1185">Reference proteome</keyword>
<name>A0A3M7R921_BRAPC</name>
<comment type="caution">
    <text evidence="1">The sequence shown here is derived from an EMBL/GenBank/DDBJ whole genome shotgun (WGS) entry which is preliminary data.</text>
</comment>
<sequence>MFKGQNLDIFIFVSFMHSILYLNFAPKSRESIDSNKSKVVELFKTSKGCSQKSPEFQVYDYIKNTLNNFFPDFCKIPVLYDKKETILTICIRSALVLPLPKLIIFENITSLNEFTLLNDTIDQLLVVLLPVDKIYPFSGSFHFKIFPKII</sequence>
<reference evidence="1 2" key="1">
    <citation type="journal article" date="2018" name="Sci. Rep.">
        <title>Genomic signatures of local adaptation to the degree of environmental predictability in rotifers.</title>
        <authorList>
            <person name="Franch-Gras L."/>
            <person name="Hahn C."/>
            <person name="Garcia-Roger E.M."/>
            <person name="Carmona M.J."/>
            <person name="Serra M."/>
            <person name="Gomez A."/>
        </authorList>
    </citation>
    <scope>NUCLEOTIDE SEQUENCE [LARGE SCALE GENOMIC DNA]</scope>
    <source>
        <strain evidence="1">HYR1</strain>
    </source>
</reference>
<proteinExistence type="predicted"/>
<evidence type="ECO:0000313" key="2">
    <source>
        <dbReference type="Proteomes" id="UP000276133"/>
    </source>
</evidence>
<organism evidence="1 2">
    <name type="scientific">Brachionus plicatilis</name>
    <name type="common">Marine rotifer</name>
    <name type="synonym">Brachionus muelleri</name>
    <dbReference type="NCBI Taxonomy" id="10195"/>
    <lineage>
        <taxon>Eukaryota</taxon>
        <taxon>Metazoa</taxon>
        <taxon>Spiralia</taxon>
        <taxon>Gnathifera</taxon>
        <taxon>Rotifera</taxon>
        <taxon>Eurotatoria</taxon>
        <taxon>Monogononta</taxon>
        <taxon>Pseudotrocha</taxon>
        <taxon>Ploima</taxon>
        <taxon>Brachionidae</taxon>
        <taxon>Brachionus</taxon>
    </lineage>
</organism>
<dbReference type="AlphaFoldDB" id="A0A3M7R921"/>
<gene>
    <name evidence="1" type="ORF">BpHYR1_040281</name>
</gene>
<dbReference type="EMBL" id="REGN01003987">
    <property type="protein sequence ID" value="RNA19725.1"/>
    <property type="molecule type" value="Genomic_DNA"/>
</dbReference>
<accession>A0A3M7R921</accession>
<protein>
    <submittedName>
        <fullName evidence="1">Uncharacterized protein</fullName>
    </submittedName>
</protein>
<dbReference type="Proteomes" id="UP000276133">
    <property type="component" value="Unassembled WGS sequence"/>
</dbReference>